<name>A0A9N9CDU4_9GLOM</name>
<comment type="caution">
    <text evidence="2">The sequence shown here is derived from an EMBL/GenBank/DDBJ whole genome shotgun (WGS) entry which is preliminary data.</text>
</comment>
<feature type="transmembrane region" description="Helical" evidence="1">
    <location>
        <begin position="694"/>
        <end position="715"/>
    </location>
</feature>
<accession>A0A9N9CDU4</accession>
<feature type="transmembrane region" description="Helical" evidence="1">
    <location>
        <begin position="871"/>
        <end position="890"/>
    </location>
</feature>
<dbReference type="AlphaFoldDB" id="A0A9N9CDU4"/>
<dbReference type="OrthoDB" id="2403103at2759"/>
<organism evidence="2 3">
    <name type="scientific">Paraglomus occultum</name>
    <dbReference type="NCBI Taxonomy" id="144539"/>
    <lineage>
        <taxon>Eukaryota</taxon>
        <taxon>Fungi</taxon>
        <taxon>Fungi incertae sedis</taxon>
        <taxon>Mucoromycota</taxon>
        <taxon>Glomeromycotina</taxon>
        <taxon>Glomeromycetes</taxon>
        <taxon>Paraglomerales</taxon>
        <taxon>Paraglomeraceae</taxon>
        <taxon>Paraglomus</taxon>
    </lineage>
</organism>
<gene>
    <name evidence="2" type="ORF">POCULU_LOCUS7332</name>
</gene>
<keyword evidence="3" id="KW-1185">Reference proteome</keyword>
<feature type="non-terminal residue" evidence="2">
    <location>
        <position position="910"/>
    </location>
</feature>
<keyword evidence="1" id="KW-0812">Transmembrane</keyword>
<dbReference type="Proteomes" id="UP000789572">
    <property type="component" value="Unassembled WGS sequence"/>
</dbReference>
<keyword evidence="1" id="KW-0472">Membrane</keyword>
<evidence type="ECO:0000313" key="2">
    <source>
        <dbReference type="EMBL" id="CAG8598286.1"/>
    </source>
</evidence>
<dbReference type="EMBL" id="CAJVPJ010001626">
    <property type="protein sequence ID" value="CAG8598286.1"/>
    <property type="molecule type" value="Genomic_DNA"/>
</dbReference>
<keyword evidence="1" id="KW-1133">Transmembrane helix</keyword>
<feature type="transmembrane region" description="Helical" evidence="1">
    <location>
        <begin position="758"/>
        <end position="777"/>
    </location>
</feature>
<evidence type="ECO:0000313" key="3">
    <source>
        <dbReference type="Proteomes" id="UP000789572"/>
    </source>
</evidence>
<reference evidence="2" key="1">
    <citation type="submission" date="2021-06" db="EMBL/GenBank/DDBJ databases">
        <authorList>
            <person name="Kallberg Y."/>
            <person name="Tangrot J."/>
            <person name="Rosling A."/>
        </authorList>
    </citation>
    <scope>NUCLEOTIDE SEQUENCE</scope>
    <source>
        <strain evidence="2">IA702</strain>
    </source>
</reference>
<feature type="transmembrane region" description="Helical" evidence="1">
    <location>
        <begin position="797"/>
        <end position="816"/>
    </location>
</feature>
<evidence type="ECO:0000256" key="1">
    <source>
        <dbReference type="SAM" id="Phobius"/>
    </source>
</evidence>
<feature type="transmembrane region" description="Helical" evidence="1">
    <location>
        <begin position="727"/>
        <end position="746"/>
    </location>
</feature>
<protein>
    <submittedName>
        <fullName evidence="2">4110_t:CDS:1</fullName>
    </submittedName>
</protein>
<proteinExistence type="predicted"/>
<sequence>MPKPNLEKKKHKAVFCFAPYCFLIDDAERIASAELSPKLKENYVVGTINTDNLLFGAGIPIFGKINGFTYPNGTGLMQLFRSQTPPLVENNLYIRLLYPNGTLNKFTVPTYDVHNVLPRAYPLNDGYVLVTHLKDDIVLHGMLVDWSGQVLQRYVMLADGPLNATDSNDYKTLVKTNIDPDKDFLVTAMDPGKFIQWKIFSAPNNSMHQITQLYFGSITGHNGNLLTGFSIFPTTEGGYGIAVLENIMHQVEDITLYHSSPLWFLYVNFWQPDTRQFDTPHLVWQSSNPSTYNFYNLDECEVAADGTGYFCIIEYTSFQSVYEKTNTDYVKVEFLSSGSVTDVNVILTGAENNAEKNMYGIRRLPYGGFLVIQLIQDQEDYTITYNITVAAHNGTIVKTFLFDQYIDDFAIFPNNTLWMGAVNSSQLIVYNTPLPKQLPEDAGFNNLLVKSSSPQSGTYVSSSTTDITLIFRDQVALSTQNISVYQATDGNPILRQGFNAKSSFCSVTLNDSAVTCKIFKSTFNTPDATYDVVVDNNFVMSKSLKQPLPGVAKGKWVYYGDSAEAKGEYTETTTGLLRLTPEGTTYFEQLSTNDKNSFLDSMVTKLAELIPIDPSRITTSRRNQPDPNAQNQITFQITLKPTEDQSQKTVQQIMDDLDDLIKYKAYNSFSQENFTKYLDETYGFSPVANLWATYRFKLIGLFAGLLILSIIYLFARQKYPEGQNFAAVKLVLILADLSLDIAFVLSSARNVPQLHTPSIAFLIVPIVFNSTLAFSILMTELSKNTKFQEWFSQNVRIASILTLLAGADVEAITFLGSKFAGWQMFSAPLSKTALNYIFWGSTLNLFIEDIPQLVIQILYRHRTVSYDIIPLLSLIMSSIILTSNIIGHLYDGYIKLKEKKLNHYIKAKDE</sequence>